<protein>
    <submittedName>
        <fullName evidence="2">Uncharacterized protein</fullName>
    </submittedName>
</protein>
<name>A0AAE0HW35_9PEZI</name>
<feature type="compositionally biased region" description="Basic and acidic residues" evidence="1">
    <location>
        <begin position="481"/>
        <end position="494"/>
    </location>
</feature>
<organism evidence="2 3">
    <name type="scientific">Apodospora peruviana</name>
    <dbReference type="NCBI Taxonomy" id="516989"/>
    <lineage>
        <taxon>Eukaryota</taxon>
        <taxon>Fungi</taxon>
        <taxon>Dikarya</taxon>
        <taxon>Ascomycota</taxon>
        <taxon>Pezizomycotina</taxon>
        <taxon>Sordariomycetes</taxon>
        <taxon>Sordariomycetidae</taxon>
        <taxon>Sordariales</taxon>
        <taxon>Lasiosphaeriaceae</taxon>
        <taxon>Apodospora</taxon>
    </lineage>
</organism>
<sequence length="667" mass="74279">MSPILRTPDLEEYVWPCGSYYGDVSIRKAPGIPFIPDVFPLPLAKPVEKFTEYEKSGIPALRKCCKCGEKYHLFRTPDWCRMCQHSFKDPCSTCTIVGFSGSREIATVELKVIGEFDQTPEYWRCRLCEDINAFETGYMATNAFLDPKGRRCNICCEPFHEDNWVISPFNVYLGSWNGRVVAESGPWHWTLAWHCDPEVQDPSHCGGGCYKKRSNGRRVKGLPFVQVFANNAPWDMDRREGLGMPYVANTLLALHDEQAVVIGDIPTIPSPVTPISPWGTRKKELPEIKKANTTTSQSNLYPPPLFTPKRPSTAPPPSSLPPLRTPPPQRSLPPTPPRTPAVRKQSPVPPVPPIPTNIFSQIMVPTPPAPVPTSSDTGREMVPRNHSHPITGNHSRPVTPERRRGGSHPDGNNAERHGPRTAHAAIVAHHAEQQHWHAISSVVTHSENRNHIFDPEYSLRQEHQSQVHQPGKASPPLAPEIKVDSSDASSHGDDNSSVTSNSSVDTPASSATPSEHGDYDHHTHTHRRNNSATSAKQTVPAPRYNLFPQASAQRRPILHAPDRLANRKPLEIPYNNYQGHSRSRSEGCAPTVPGPMSGFEYDHHGDEERTGRSVSRDSGRIYLGVPEGMMSDMSEIMGTGNGKKRDHSRRRTVANVLKPKNWFHHDV</sequence>
<dbReference type="EMBL" id="JAUEDM010000007">
    <property type="protein sequence ID" value="KAK3313990.1"/>
    <property type="molecule type" value="Genomic_DNA"/>
</dbReference>
<feature type="compositionally biased region" description="Low complexity" evidence="1">
    <location>
        <begin position="495"/>
        <end position="506"/>
    </location>
</feature>
<keyword evidence="3" id="KW-1185">Reference proteome</keyword>
<feature type="region of interest" description="Disordered" evidence="1">
    <location>
        <begin position="291"/>
        <end position="418"/>
    </location>
</feature>
<evidence type="ECO:0000256" key="1">
    <source>
        <dbReference type="SAM" id="MobiDB-lite"/>
    </source>
</evidence>
<reference evidence="2" key="1">
    <citation type="journal article" date="2023" name="Mol. Phylogenet. Evol.">
        <title>Genome-scale phylogeny and comparative genomics of the fungal order Sordariales.</title>
        <authorList>
            <person name="Hensen N."/>
            <person name="Bonometti L."/>
            <person name="Westerberg I."/>
            <person name="Brannstrom I.O."/>
            <person name="Guillou S."/>
            <person name="Cros-Aarteil S."/>
            <person name="Calhoun S."/>
            <person name="Haridas S."/>
            <person name="Kuo A."/>
            <person name="Mondo S."/>
            <person name="Pangilinan J."/>
            <person name="Riley R."/>
            <person name="LaButti K."/>
            <person name="Andreopoulos B."/>
            <person name="Lipzen A."/>
            <person name="Chen C."/>
            <person name="Yan M."/>
            <person name="Daum C."/>
            <person name="Ng V."/>
            <person name="Clum A."/>
            <person name="Steindorff A."/>
            <person name="Ohm R.A."/>
            <person name="Martin F."/>
            <person name="Silar P."/>
            <person name="Natvig D.O."/>
            <person name="Lalanne C."/>
            <person name="Gautier V."/>
            <person name="Ament-Velasquez S.L."/>
            <person name="Kruys A."/>
            <person name="Hutchinson M.I."/>
            <person name="Powell A.J."/>
            <person name="Barry K."/>
            <person name="Miller A.N."/>
            <person name="Grigoriev I.V."/>
            <person name="Debuchy R."/>
            <person name="Gladieux P."/>
            <person name="Hiltunen Thoren M."/>
            <person name="Johannesson H."/>
        </authorList>
    </citation>
    <scope>NUCLEOTIDE SEQUENCE</scope>
    <source>
        <strain evidence="2">CBS 118394</strain>
    </source>
</reference>
<gene>
    <name evidence="2" type="ORF">B0H66DRAFT_567537</name>
</gene>
<accession>A0AAE0HW35</accession>
<evidence type="ECO:0000313" key="3">
    <source>
        <dbReference type="Proteomes" id="UP001283341"/>
    </source>
</evidence>
<proteinExistence type="predicted"/>
<evidence type="ECO:0000313" key="2">
    <source>
        <dbReference type="EMBL" id="KAK3313990.1"/>
    </source>
</evidence>
<reference evidence="2" key="2">
    <citation type="submission" date="2023-06" db="EMBL/GenBank/DDBJ databases">
        <authorList>
            <consortium name="Lawrence Berkeley National Laboratory"/>
            <person name="Haridas S."/>
            <person name="Hensen N."/>
            <person name="Bonometti L."/>
            <person name="Westerberg I."/>
            <person name="Brannstrom I.O."/>
            <person name="Guillou S."/>
            <person name="Cros-Aarteil S."/>
            <person name="Calhoun S."/>
            <person name="Kuo A."/>
            <person name="Mondo S."/>
            <person name="Pangilinan J."/>
            <person name="Riley R."/>
            <person name="Labutti K."/>
            <person name="Andreopoulos B."/>
            <person name="Lipzen A."/>
            <person name="Chen C."/>
            <person name="Yanf M."/>
            <person name="Daum C."/>
            <person name="Ng V."/>
            <person name="Clum A."/>
            <person name="Steindorff A."/>
            <person name="Ohm R."/>
            <person name="Martin F."/>
            <person name="Silar P."/>
            <person name="Natvig D."/>
            <person name="Lalanne C."/>
            <person name="Gautier V."/>
            <person name="Ament-Velasquez S.L."/>
            <person name="Kruys A."/>
            <person name="Hutchinson M.I."/>
            <person name="Powell A.J."/>
            <person name="Barry K."/>
            <person name="Miller A.N."/>
            <person name="Grigoriev I.V."/>
            <person name="Debuchy R."/>
            <person name="Gladieux P."/>
            <person name="Thoren M.H."/>
            <person name="Johannesson H."/>
        </authorList>
    </citation>
    <scope>NUCLEOTIDE SEQUENCE</scope>
    <source>
        <strain evidence="2">CBS 118394</strain>
    </source>
</reference>
<feature type="compositionally biased region" description="Polar residues" evidence="1">
    <location>
        <begin position="291"/>
        <end position="300"/>
    </location>
</feature>
<dbReference type="Proteomes" id="UP001283341">
    <property type="component" value="Unassembled WGS sequence"/>
</dbReference>
<comment type="caution">
    <text evidence="2">The sequence shown here is derived from an EMBL/GenBank/DDBJ whole genome shotgun (WGS) entry which is preliminary data.</text>
</comment>
<feature type="region of interest" description="Disordered" evidence="1">
    <location>
        <begin position="460"/>
        <end position="542"/>
    </location>
</feature>
<feature type="compositionally biased region" description="Pro residues" evidence="1">
    <location>
        <begin position="313"/>
        <end position="339"/>
    </location>
</feature>
<dbReference type="AlphaFoldDB" id="A0AAE0HW35"/>